<evidence type="ECO:0000256" key="1">
    <source>
        <dbReference type="SAM" id="MobiDB-lite"/>
    </source>
</evidence>
<dbReference type="RefSeq" id="XP_019090160.1">
    <property type="nucleotide sequence ID" value="XM_019234615.1"/>
</dbReference>
<name>A0ABM1QTS2_CAMSA</name>
<protein>
    <submittedName>
        <fullName evidence="3">Uncharacterized protein LOC104737353</fullName>
    </submittedName>
</protein>
<dbReference type="PANTHER" id="PTHR47481">
    <property type="match status" value="1"/>
</dbReference>
<feature type="compositionally biased region" description="Low complexity" evidence="1">
    <location>
        <begin position="223"/>
        <end position="240"/>
    </location>
</feature>
<reference evidence="3" key="2">
    <citation type="submission" date="2025-08" db="UniProtKB">
        <authorList>
            <consortium name="RefSeq"/>
        </authorList>
    </citation>
    <scope>IDENTIFICATION</scope>
    <source>
        <tissue evidence="3">Leaf</tissue>
    </source>
</reference>
<dbReference type="Pfam" id="PF14223">
    <property type="entry name" value="Retrotran_gag_2"/>
    <property type="match status" value="1"/>
</dbReference>
<evidence type="ECO:0000313" key="2">
    <source>
        <dbReference type="Proteomes" id="UP000694864"/>
    </source>
</evidence>
<gene>
    <name evidence="3" type="primary">LOC104737353</name>
</gene>
<dbReference type="PANTHER" id="PTHR47481:SF10">
    <property type="entry name" value="COPIA-LIKE POLYPROTEIN_RETROTRANSPOSON"/>
    <property type="match status" value="1"/>
</dbReference>
<accession>A0ABM1QTS2</accession>
<sequence length="240" mass="27280">MAQPAHKVFTVIHIKSHIPIILDMQKMNYDAWRELFETHCYSFGVYGHLVGTSTPANDDDTPWKDRDDIVKMWIYGTISPSLLDTILKTRSSARQIWTSIENLFRDNKEARAIQLDNELRSLTIGDLSVHDYCQKLKTLSDLLANVDSLVTERVVVTHMLNGLTEKYDNINNIIRHRQPFPSFATARSMLVEEERRLSKQIKTGTLTTIGSSSHSALYTFPGGNNSNDRNPRHNNPPGGN</sequence>
<proteinExistence type="predicted"/>
<reference evidence="2" key="1">
    <citation type="journal article" date="2014" name="Nat. Commun.">
        <title>The emerging biofuel crop Camelina sativa retains a highly undifferentiated hexaploid genome structure.</title>
        <authorList>
            <person name="Kagale S."/>
            <person name="Koh C."/>
            <person name="Nixon J."/>
            <person name="Bollina V."/>
            <person name="Clarke W.E."/>
            <person name="Tuteja R."/>
            <person name="Spillane C."/>
            <person name="Robinson S.J."/>
            <person name="Links M.G."/>
            <person name="Clarke C."/>
            <person name="Higgins E.E."/>
            <person name="Huebert T."/>
            <person name="Sharpe A.G."/>
            <person name="Parkin I.A."/>
        </authorList>
    </citation>
    <scope>NUCLEOTIDE SEQUENCE [LARGE SCALE GENOMIC DNA]</scope>
    <source>
        <strain evidence="2">cv. DH55</strain>
    </source>
</reference>
<evidence type="ECO:0000313" key="3">
    <source>
        <dbReference type="RefSeq" id="XP_019090160.1"/>
    </source>
</evidence>
<feature type="region of interest" description="Disordered" evidence="1">
    <location>
        <begin position="212"/>
        <end position="240"/>
    </location>
</feature>
<organism evidence="2 3">
    <name type="scientific">Camelina sativa</name>
    <name type="common">False flax</name>
    <name type="synonym">Myagrum sativum</name>
    <dbReference type="NCBI Taxonomy" id="90675"/>
    <lineage>
        <taxon>Eukaryota</taxon>
        <taxon>Viridiplantae</taxon>
        <taxon>Streptophyta</taxon>
        <taxon>Embryophyta</taxon>
        <taxon>Tracheophyta</taxon>
        <taxon>Spermatophyta</taxon>
        <taxon>Magnoliopsida</taxon>
        <taxon>eudicotyledons</taxon>
        <taxon>Gunneridae</taxon>
        <taxon>Pentapetalae</taxon>
        <taxon>rosids</taxon>
        <taxon>malvids</taxon>
        <taxon>Brassicales</taxon>
        <taxon>Brassicaceae</taxon>
        <taxon>Camelineae</taxon>
        <taxon>Camelina</taxon>
    </lineage>
</organism>
<keyword evidence="2" id="KW-1185">Reference proteome</keyword>
<dbReference type="GeneID" id="104737353"/>
<dbReference type="Proteomes" id="UP000694864">
    <property type="component" value="Chromosome 13"/>
</dbReference>